<organism evidence="1 2">
    <name type="scientific">Hymenobacter glacieicola</name>
    <dbReference type="NCBI Taxonomy" id="1562124"/>
    <lineage>
        <taxon>Bacteria</taxon>
        <taxon>Pseudomonadati</taxon>
        <taxon>Bacteroidota</taxon>
        <taxon>Cytophagia</taxon>
        <taxon>Cytophagales</taxon>
        <taxon>Hymenobacteraceae</taxon>
        <taxon>Hymenobacter</taxon>
    </lineage>
</organism>
<keyword evidence="2" id="KW-1185">Reference proteome</keyword>
<evidence type="ECO:0000313" key="2">
    <source>
        <dbReference type="Proteomes" id="UP000601361"/>
    </source>
</evidence>
<evidence type="ECO:0008006" key="3">
    <source>
        <dbReference type="Google" id="ProtNLM"/>
    </source>
</evidence>
<comment type="caution">
    <text evidence="1">The sequence shown here is derived from an EMBL/GenBank/DDBJ whole genome shotgun (WGS) entry which is preliminary data.</text>
</comment>
<dbReference type="EMBL" id="BMGS01000002">
    <property type="protein sequence ID" value="GGG33240.1"/>
    <property type="molecule type" value="Genomic_DNA"/>
</dbReference>
<gene>
    <name evidence="1" type="ORF">GCM10011378_07080</name>
</gene>
<name>A0ABQ1WJP9_9BACT</name>
<dbReference type="RefSeq" id="WP_188556449.1">
    <property type="nucleotide sequence ID" value="NZ_BMGS01000002.1"/>
</dbReference>
<evidence type="ECO:0000313" key="1">
    <source>
        <dbReference type="EMBL" id="GGG33240.1"/>
    </source>
</evidence>
<dbReference type="Proteomes" id="UP000601361">
    <property type="component" value="Unassembled WGS sequence"/>
</dbReference>
<protein>
    <recommendedName>
        <fullName evidence="3">DUF433 domain-containing protein</fullName>
    </recommendedName>
</protein>
<reference evidence="2" key="1">
    <citation type="journal article" date="2019" name="Int. J. Syst. Evol. Microbiol.">
        <title>The Global Catalogue of Microorganisms (GCM) 10K type strain sequencing project: providing services to taxonomists for standard genome sequencing and annotation.</title>
        <authorList>
            <consortium name="The Broad Institute Genomics Platform"/>
            <consortium name="The Broad Institute Genome Sequencing Center for Infectious Disease"/>
            <person name="Wu L."/>
            <person name="Ma J."/>
        </authorList>
    </citation>
    <scope>NUCLEOTIDE SEQUENCE [LARGE SCALE GENOMIC DNA]</scope>
    <source>
        <strain evidence="2">CGMCC 1.12990</strain>
    </source>
</reference>
<accession>A0ABQ1WJP9</accession>
<proteinExistence type="predicted"/>
<sequence>MGKPLKPKDAVTITAKNRVRIRLEGTGPKEAYDAMIRYLDMVNPVLATNKKGITADTASVYESASLVLDLYEFQILPQMRLDALPEVLKLNVTRIEALRLWWLAASDPTGVGEQIQWIRALNEVHQKLG</sequence>